<dbReference type="SMART" id="SM00582">
    <property type="entry name" value="RPR"/>
    <property type="match status" value="1"/>
</dbReference>
<dbReference type="GeneID" id="90004177"/>
<feature type="domain" description="CID" evidence="2">
    <location>
        <begin position="4"/>
        <end position="142"/>
    </location>
</feature>
<dbReference type="InterPro" id="IPR006569">
    <property type="entry name" value="CID_dom"/>
</dbReference>
<dbReference type="PROSITE" id="PS51391">
    <property type="entry name" value="CID"/>
    <property type="match status" value="1"/>
</dbReference>
<dbReference type="Pfam" id="PF11526">
    <property type="entry name" value="Pfc11_Clp1_ID"/>
    <property type="match status" value="1"/>
</dbReference>
<evidence type="ECO:0000256" key="1">
    <source>
        <dbReference type="SAM" id="MobiDB-lite"/>
    </source>
</evidence>
<sequence length="688" mass="76486">MSSPAEEIAADYRAALEDLFTNTAAQIGTLTAVAKDNIEHAQAISAALTAHIKKAPPARKLPALYVLDSLLKNIRSPYTVYLASNLHETFMLAYSQVDPTVRPKMEVMLGTWRKPVIGSHDPEPVLPLSATQSIVDALTRFKAATAQRPSQAALRAPSIVQAQAVHYRNTPTPPQAFPYQQPPPIHYRQPTPTPQAQYQPQQYYQQPPQPTPTPHYPAYPPQNHTPVQQNFPQLPFPQQNGHLPVRPHVDVRKLHTDIDDLTTDAKIDCMTHPMDQSKTKKLETLQSLKALLDSGTLVDQDIREVRTTIDKEMEKRNAEKLAASHIRQAPTPQPPYQPPPQWQPPNIYQQQPQFPPVPTPQQYQPPAQAQPQQYQQPPTQALPSFAGTNLADLLRHAQNKSAAQNVPTPVPPYAVPASSTPTLSNAQPAPANGVMSFLDQFRASGLLSKIPTPVPGPPPTVPYIQPMDDVPFTSVSIKIPRPHLVLKFIHEKPNQCSTCGRRFTSDDTGKAKKEKHLDWHFKTKTRSLEAEQRGQNRSWYVDEHEWIISKEYEDDLGMEDPAAATNGTTPANAVKKEVDYVRTPSDPAYRNAVCPIDQEPFKSEWSGEIQDFIWRDAVKVGDRYYHASCYKEAMKTKEVAPTVRAGTPLAGAGLGHKRTATPDSVLGKRKAEDDEPSSASKSRLKIEA</sequence>
<comment type="caution">
    <text evidence="3">The sequence shown here is derived from an EMBL/GenBank/DDBJ whole genome shotgun (WGS) entry which is preliminary data.</text>
</comment>
<dbReference type="Pfam" id="PF04818">
    <property type="entry name" value="CID"/>
    <property type="match status" value="1"/>
</dbReference>
<dbReference type="SUPFAM" id="SSF48464">
    <property type="entry name" value="ENTH/VHS domain"/>
    <property type="match status" value="1"/>
</dbReference>
<evidence type="ECO:0000313" key="3">
    <source>
        <dbReference type="EMBL" id="KAK5936979.1"/>
    </source>
</evidence>
<dbReference type="InterPro" id="IPR054127">
    <property type="entry name" value="Pcf11_C"/>
</dbReference>
<dbReference type="PANTHER" id="PTHR15921:SF3">
    <property type="entry name" value="PRE-MRNA CLEAVAGE COMPLEX 2 PROTEIN PCF11"/>
    <property type="match status" value="1"/>
</dbReference>
<dbReference type="EMBL" id="JAVHJV010000020">
    <property type="protein sequence ID" value="KAK5936979.1"/>
    <property type="molecule type" value="Genomic_DNA"/>
</dbReference>
<feature type="region of interest" description="Disordered" evidence="1">
    <location>
        <begin position="647"/>
        <end position="688"/>
    </location>
</feature>
<feature type="compositionally biased region" description="Low complexity" evidence="1">
    <location>
        <begin position="194"/>
        <end position="206"/>
    </location>
</feature>
<protein>
    <submittedName>
        <fullName evidence="3">mRNA 3' end processing factor</fullName>
    </submittedName>
</protein>
<accession>A0ABR0R9W7</accession>
<dbReference type="InterPro" id="IPR021605">
    <property type="entry name" value="Pcf11_Clp1-ID"/>
</dbReference>
<feature type="compositionally biased region" description="Pro residues" evidence="1">
    <location>
        <begin position="331"/>
        <end position="343"/>
    </location>
</feature>
<dbReference type="InterPro" id="IPR047415">
    <property type="entry name" value="Pcf11_CID"/>
</dbReference>
<dbReference type="Proteomes" id="UP001334248">
    <property type="component" value="Unassembled WGS sequence"/>
</dbReference>
<feature type="compositionally biased region" description="Low complexity" evidence="1">
    <location>
        <begin position="360"/>
        <end position="380"/>
    </location>
</feature>
<proteinExistence type="predicted"/>
<evidence type="ECO:0000313" key="4">
    <source>
        <dbReference type="Proteomes" id="UP001334248"/>
    </source>
</evidence>
<dbReference type="PANTHER" id="PTHR15921">
    <property type="entry name" value="PRE-MRNA CLEAVAGE COMPLEX II"/>
    <property type="match status" value="1"/>
</dbReference>
<dbReference type="InterPro" id="IPR045154">
    <property type="entry name" value="PCF11-like"/>
</dbReference>
<dbReference type="RefSeq" id="XP_064725069.1">
    <property type="nucleotide sequence ID" value="XM_064879116.1"/>
</dbReference>
<feature type="compositionally biased region" description="Pro residues" evidence="1">
    <location>
        <begin position="171"/>
        <end position="185"/>
    </location>
</feature>
<dbReference type="InterPro" id="IPR008942">
    <property type="entry name" value="ENTH_VHS"/>
</dbReference>
<feature type="region of interest" description="Disordered" evidence="1">
    <location>
        <begin position="328"/>
        <end position="380"/>
    </location>
</feature>
<evidence type="ECO:0000259" key="2">
    <source>
        <dbReference type="PROSITE" id="PS51391"/>
    </source>
</evidence>
<reference evidence="3 4" key="1">
    <citation type="journal article" date="2023" name="Res Sq">
        <title>Genomic and morphological characterization of Knufia obscura isolated from the Mars 2020 spacecraft assembly facility.</title>
        <authorList>
            <person name="Chander A.M."/>
            <person name="Teixeira M.M."/>
            <person name="Singh N.K."/>
            <person name="Williams M.P."/>
            <person name="Parker C.W."/>
            <person name="Leo P."/>
            <person name="Stajich J.E."/>
            <person name="Torok T."/>
            <person name="Tighe S."/>
            <person name="Mason C.E."/>
            <person name="Venkateswaran K."/>
        </authorList>
    </citation>
    <scope>NUCLEOTIDE SEQUENCE [LARGE SCALE GENOMIC DNA]</scope>
    <source>
        <strain evidence="3 4">CCFEE 5817</strain>
    </source>
</reference>
<gene>
    <name evidence="3" type="primary">PCF11</name>
    <name evidence="3" type="ORF">PMZ80_010728</name>
</gene>
<feature type="region of interest" description="Disordered" evidence="1">
    <location>
        <begin position="169"/>
        <end position="215"/>
    </location>
</feature>
<keyword evidence="4" id="KW-1185">Reference proteome</keyword>
<dbReference type="CDD" id="cd16982">
    <property type="entry name" value="CID_Pcf11"/>
    <property type="match status" value="1"/>
</dbReference>
<organism evidence="3 4">
    <name type="scientific">Knufia obscura</name>
    <dbReference type="NCBI Taxonomy" id="1635080"/>
    <lineage>
        <taxon>Eukaryota</taxon>
        <taxon>Fungi</taxon>
        <taxon>Dikarya</taxon>
        <taxon>Ascomycota</taxon>
        <taxon>Pezizomycotina</taxon>
        <taxon>Eurotiomycetes</taxon>
        <taxon>Chaetothyriomycetidae</taxon>
        <taxon>Chaetothyriales</taxon>
        <taxon>Trichomeriaceae</taxon>
        <taxon>Knufia</taxon>
    </lineage>
</organism>
<dbReference type="Gene3D" id="1.25.40.90">
    <property type="match status" value="1"/>
</dbReference>
<dbReference type="Pfam" id="PF21936">
    <property type="entry name" value="Pcf11_C"/>
    <property type="match status" value="1"/>
</dbReference>
<name>A0ABR0R9W7_9EURO</name>